<evidence type="ECO:0000313" key="2">
    <source>
        <dbReference type="EMBL" id="KAK3782234.1"/>
    </source>
</evidence>
<evidence type="ECO:0000256" key="1">
    <source>
        <dbReference type="SAM" id="SignalP"/>
    </source>
</evidence>
<dbReference type="AlphaFoldDB" id="A0AAE1DTD6"/>
<keyword evidence="1" id="KW-0732">Signal</keyword>
<organism evidence="2 3">
    <name type="scientific">Elysia crispata</name>
    <name type="common">lettuce slug</name>
    <dbReference type="NCBI Taxonomy" id="231223"/>
    <lineage>
        <taxon>Eukaryota</taxon>
        <taxon>Metazoa</taxon>
        <taxon>Spiralia</taxon>
        <taxon>Lophotrochozoa</taxon>
        <taxon>Mollusca</taxon>
        <taxon>Gastropoda</taxon>
        <taxon>Heterobranchia</taxon>
        <taxon>Euthyneura</taxon>
        <taxon>Panpulmonata</taxon>
        <taxon>Sacoglossa</taxon>
        <taxon>Placobranchoidea</taxon>
        <taxon>Plakobranchidae</taxon>
        <taxon>Elysia</taxon>
    </lineage>
</organism>
<sequence length="141" mass="15899">MACSLVLFNIIISIVSLRAIELPPEIQFYQNVSNPFFKPAPISGSAKYLLLWADVRTATLETHGEVCGETRLCTSKGYDQLSRSKCSGDKMCFCGDMCHLIGDCCLDKIIDDYLLDQSVNFTDKLKCEHALSKLYLIREYQ</sequence>
<dbReference type="EMBL" id="JAWDGP010002524">
    <property type="protein sequence ID" value="KAK3782234.1"/>
    <property type="molecule type" value="Genomic_DNA"/>
</dbReference>
<protein>
    <recommendedName>
        <fullName evidence="4">SMB domain-containing protein</fullName>
    </recommendedName>
</protein>
<name>A0AAE1DTD6_9GAST</name>
<evidence type="ECO:0008006" key="4">
    <source>
        <dbReference type="Google" id="ProtNLM"/>
    </source>
</evidence>
<feature type="chain" id="PRO_5042178474" description="SMB domain-containing protein" evidence="1">
    <location>
        <begin position="20"/>
        <end position="141"/>
    </location>
</feature>
<reference evidence="2" key="1">
    <citation type="journal article" date="2023" name="G3 (Bethesda)">
        <title>A reference genome for the long-term kleptoplast-retaining sea slug Elysia crispata morphotype clarki.</title>
        <authorList>
            <person name="Eastman K.E."/>
            <person name="Pendleton A.L."/>
            <person name="Shaikh M.A."/>
            <person name="Suttiyut T."/>
            <person name="Ogas R."/>
            <person name="Tomko P."/>
            <person name="Gavelis G."/>
            <person name="Widhalm J.R."/>
            <person name="Wisecaver J.H."/>
        </authorList>
    </citation>
    <scope>NUCLEOTIDE SEQUENCE</scope>
    <source>
        <strain evidence="2">ECLA1</strain>
    </source>
</reference>
<evidence type="ECO:0000313" key="3">
    <source>
        <dbReference type="Proteomes" id="UP001283361"/>
    </source>
</evidence>
<keyword evidence="3" id="KW-1185">Reference proteome</keyword>
<feature type="signal peptide" evidence="1">
    <location>
        <begin position="1"/>
        <end position="19"/>
    </location>
</feature>
<accession>A0AAE1DTD6</accession>
<gene>
    <name evidence="2" type="ORF">RRG08_048692</name>
</gene>
<comment type="caution">
    <text evidence="2">The sequence shown here is derived from an EMBL/GenBank/DDBJ whole genome shotgun (WGS) entry which is preliminary data.</text>
</comment>
<proteinExistence type="predicted"/>
<dbReference type="Proteomes" id="UP001283361">
    <property type="component" value="Unassembled WGS sequence"/>
</dbReference>